<dbReference type="Proteomes" id="UP001499984">
    <property type="component" value="Unassembled WGS sequence"/>
</dbReference>
<comment type="caution">
    <text evidence="1">The sequence shown here is derived from an EMBL/GenBank/DDBJ whole genome shotgun (WGS) entry which is preliminary data.</text>
</comment>
<evidence type="ECO:0000313" key="1">
    <source>
        <dbReference type="EMBL" id="GAA4050652.1"/>
    </source>
</evidence>
<name>A0ABP7URL1_9ACTN</name>
<accession>A0ABP7URL1</accession>
<proteinExistence type="predicted"/>
<gene>
    <name evidence="1" type="ORF">GCM10022233_21550</name>
</gene>
<reference evidence="2" key="1">
    <citation type="journal article" date="2019" name="Int. J. Syst. Evol. Microbiol.">
        <title>The Global Catalogue of Microorganisms (GCM) 10K type strain sequencing project: providing services to taxonomists for standard genome sequencing and annotation.</title>
        <authorList>
            <consortium name="The Broad Institute Genomics Platform"/>
            <consortium name="The Broad Institute Genome Sequencing Center for Infectious Disease"/>
            <person name="Wu L."/>
            <person name="Ma J."/>
        </authorList>
    </citation>
    <scope>NUCLEOTIDE SEQUENCE [LARGE SCALE GENOMIC DNA]</scope>
    <source>
        <strain evidence="2">JCM 16925</strain>
    </source>
</reference>
<protein>
    <submittedName>
        <fullName evidence="1">Uncharacterized protein</fullName>
    </submittedName>
</protein>
<dbReference type="RefSeq" id="WP_345011102.1">
    <property type="nucleotide sequence ID" value="NZ_BAAAZY010000007.1"/>
</dbReference>
<organism evidence="1 2">
    <name type="scientific">Streptomyces shaanxiensis</name>
    <dbReference type="NCBI Taxonomy" id="653357"/>
    <lineage>
        <taxon>Bacteria</taxon>
        <taxon>Bacillati</taxon>
        <taxon>Actinomycetota</taxon>
        <taxon>Actinomycetes</taxon>
        <taxon>Kitasatosporales</taxon>
        <taxon>Streptomycetaceae</taxon>
        <taxon>Streptomyces</taxon>
    </lineage>
</organism>
<sequence length="110" mass="12232">MSQLPTTTGPFPTPEQAYANAPSILDEIGWTTRTLATPECFTELDREFYLRKAALLDRIALLDEPDTPGEATETAVAAARYLLDMDRPGVICDPRTYVRQQYAHALTADQ</sequence>
<keyword evidence="2" id="KW-1185">Reference proteome</keyword>
<dbReference type="EMBL" id="BAAAZY010000007">
    <property type="protein sequence ID" value="GAA4050652.1"/>
    <property type="molecule type" value="Genomic_DNA"/>
</dbReference>
<evidence type="ECO:0000313" key="2">
    <source>
        <dbReference type="Proteomes" id="UP001499984"/>
    </source>
</evidence>